<comment type="caution">
    <text evidence="6">The sequence shown here is derived from an EMBL/GenBank/DDBJ whole genome shotgun (WGS) entry which is preliminary data.</text>
</comment>
<evidence type="ECO:0000256" key="2">
    <source>
        <dbReference type="ARBA" id="ARBA00023274"/>
    </source>
</evidence>
<evidence type="ECO:0000256" key="1">
    <source>
        <dbReference type="ARBA" id="ARBA00022980"/>
    </source>
</evidence>
<dbReference type="SMART" id="SM01397">
    <property type="entry name" value="Ribosomal_S3Ae"/>
    <property type="match status" value="1"/>
</dbReference>
<dbReference type="GO" id="GO:0003735">
    <property type="term" value="F:structural constituent of ribosome"/>
    <property type="evidence" value="ECO:0007669"/>
    <property type="project" value="InterPro"/>
</dbReference>
<dbReference type="AlphaFoldDB" id="A0A7C4NPM2"/>
<dbReference type="EMBL" id="DTBD01000057">
    <property type="protein sequence ID" value="HGQ64891.1"/>
    <property type="molecule type" value="Genomic_DNA"/>
</dbReference>
<accession>A0A7C4NPM2</accession>
<sequence>MSSKSARFRLTGRERWRLKKWYTVTAPTVFGSIPVTTTPSDEPWKLLGRIVEITLYDLTGDITQVHVHLYLQVYKVDPNKFEAYTVFKGHELARDYLRSLTRRKSSKITAIVDVATKDGYVLRPTIMAWTTYRCSTSQRHSIRRIMMDLLTKIAAEKTFDEFVTGMVFGDLVTEIFNEIKKIYPVRKVEFTKSKLLQVPTGEGPKKAAIIPRPGVLEAIFGG</sequence>
<dbReference type="GO" id="GO:1990904">
    <property type="term" value="C:ribonucleoprotein complex"/>
    <property type="evidence" value="ECO:0007669"/>
    <property type="project" value="UniProtKB-KW"/>
</dbReference>
<dbReference type="InterPro" id="IPR018281">
    <property type="entry name" value="Ribosomal_eS1_CS"/>
</dbReference>
<keyword evidence="1 3" id="KW-0689">Ribosomal protein</keyword>
<proteinExistence type="inferred from homology"/>
<dbReference type="EMBL" id="DTCK01000041">
    <property type="protein sequence ID" value="HGQ36376.1"/>
    <property type="molecule type" value="Genomic_DNA"/>
</dbReference>
<reference evidence="6" key="1">
    <citation type="journal article" date="2020" name="mSystems">
        <title>Genome- and Community-Level Interaction Insights into Carbon Utilization and Element Cycling Functions of Hydrothermarchaeota in Hydrothermal Sediment.</title>
        <authorList>
            <person name="Zhou Z."/>
            <person name="Liu Y."/>
            <person name="Xu W."/>
            <person name="Pan J."/>
            <person name="Luo Z.H."/>
            <person name="Li M."/>
        </authorList>
    </citation>
    <scope>NUCLEOTIDE SEQUENCE [LARGE SCALE GENOMIC DNA]</scope>
    <source>
        <strain evidence="6">SpSt-637</strain>
        <strain evidence="5">SpSt-667</strain>
    </source>
</reference>
<gene>
    <name evidence="3" type="primary">rps3ae</name>
    <name evidence="6" type="ORF">ENU08_06585</name>
    <name evidence="5" type="ORF">ENU41_06850</name>
</gene>
<keyword evidence="2 3" id="KW-0687">Ribonucleoprotein</keyword>
<dbReference type="InterPro" id="IPR030838">
    <property type="entry name" value="Ribosomal_eS1_arc"/>
</dbReference>
<evidence type="ECO:0000313" key="5">
    <source>
        <dbReference type="EMBL" id="HGQ36376.1"/>
    </source>
</evidence>
<organism evidence="6">
    <name type="scientific">Ignisphaera aggregans</name>
    <dbReference type="NCBI Taxonomy" id="334771"/>
    <lineage>
        <taxon>Archaea</taxon>
        <taxon>Thermoproteota</taxon>
        <taxon>Thermoprotei</taxon>
        <taxon>Desulfurococcales</taxon>
        <taxon>Desulfurococcaceae</taxon>
        <taxon>Ignisphaera</taxon>
    </lineage>
</organism>
<protein>
    <recommendedName>
        <fullName evidence="3">Small ribosomal subunit protein eS1</fullName>
    </recommendedName>
</protein>
<dbReference type="HAMAP" id="MF_00359">
    <property type="entry name" value="Ribosomal_eS1"/>
    <property type="match status" value="1"/>
</dbReference>
<dbReference type="PROSITE" id="PS01191">
    <property type="entry name" value="RIBOSOMAL_S3AE"/>
    <property type="match status" value="1"/>
</dbReference>
<comment type="similarity">
    <text evidence="3 4">Belongs to the eukaryotic ribosomal protein eS1 family.</text>
</comment>
<evidence type="ECO:0000256" key="4">
    <source>
        <dbReference type="RuleBase" id="RU000668"/>
    </source>
</evidence>
<dbReference type="InterPro" id="IPR001593">
    <property type="entry name" value="Ribosomal_eS1"/>
</dbReference>
<evidence type="ECO:0000256" key="3">
    <source>
        <dbReference type="HAMAP-Rule" id="MF_00359"/>
    </source>
</evidence>
<dbReference type="GO" id="GO:0006412">
    <property type="term" value="P:translation"/>
    <property type="evidence" value="ECO:0007669"/>
    <property type="project" value="UniProtKB-UniRule"/>
</dbReference>
<name>A0A7C4NPM2_9CREN</name>
<dbReference type="NCBIfam" id="NF003142">
    <property type="entry name" value="PRK04057.1"/>
    <property type="match status" value="1"/>
</dbReference>
<dbReference type="GO" id="GO:0005840">
    <property type="term" value="C:ribosome"/>
    <property type="evidence" value="ECO:0007669"/>
    <property type="project" value="UniProtKB-KW"/>
</dbReference>
<dbReference type="Pfam" id="PF01015">
    <property type="entry name" value="Ribosomal_S3Ae"/>
    <property type="match status" value="1"/>
</dbReference>
<evidence type="ECO:0000313" key="6">
    <source>
        <dbReference type="EMBL" id="HGQ64891.1"/>
    </source>
</evidence>